<proteinExistence type="predicted"/>
<reference evidence="2 3" key="1">
    <citation type="submission" date="2018-11" db="EMBL/GenBank/DDBJ databases">
        <title>Genome squencing of methanotrophic bacteria isolated from alkaline groundwater in Korea.</title>
        <authorList>
            <person name="Nguyen L.N."/>
        </authorList>
    </citation>
    <scope>NUCLEOTIDE SEQUENCE [LARGE SCALE GENOMIC DNA]</scope>
    <source>
        <strain evidence="2 3">GW6</strain>
    </source>
</reference>
<dbReference type="EMBL" id="CP034086">
    <property type="protein sequence ID" value="AZG75918.1"/>
    <property type="molecule type" value="Genomic_DNA"/>
</dbReference>
<accession>A0A3G8M4Q2</accession>
<dbReference type="AlphaFoldDB" id="A0A3G8M4Q2"/>
<evidence type="ECO:0000259" key="1">
    <source>
        <dbReference type="Pfam" id="PF11845"/>
    </source>
</evidence>
<sequence>MRPQAVAGGREEEMTKGINRKIVMAVAMVGGLAGVTLAASAENAAPIKDPEIERTRQHIKMLDDVFKTAVVLIDETYVKHPSDPSAASAAKALFAAMKKNGWYDVRLIGLTDKVGDPDDEPKDAFEKTAAKRLRGGGEQAYEEIMEKDGKRYLRMATGIPVVSENCVMCHAHFKGDKGNIGALSYTMPVVK</sequence>
<evidence type="ECO:0000313" key="2">
    <source>
        <dbReference type="EMBL" id="AZG75918.1"/>
    </source>
</evidence>
<name>A0A3G8M4Q2_9HYPH</name>
<dbReference type="KEGG" id="mros:EHO51_03735"/>
<gene>
    <name evidence="2" type="ORF">EHO51_03735</name>
</gene>
<evidence type="ECO:0000313" key="3">
    <source>
        <dbReference type="Proteomes" id="UP000273982"/>
    </source>
</evidence>
<organism evidence="2 3">
    <name type="scientific">Methylocystis rosea</name>
    <dbReference type="NCBI Taxonomy" id="173366"/>
    <lineage>
        <taxon>Bacteria</taxon>
        <taxon>Pseudomonadati</taxon>
        <taxon>Pseudomonadota</taxon>
        <taxon>Alphaproteobacteria</taxon>
        <taxon>Hyphomicrobiales</taxon>
        <taxon>Methylocystaceae</taxon>
        <taxon>Methylocystis</taxon>
    </lineage>
</organism>
<dbReference type="InterPro" id="IPR021796">
    <property type="entry name" value="Tll0287-like_dom"/>
</dbReference>
<feature type="domain" description="Tll0287-like" evidence="1">
    <location>
        <begin position="75"/>
        <end position="172"/>
    </location>
</feature>
<dbReference type="Proteomes" id="UP000273982">
    <property type="component" value="Chromosome"/>
</dbReference>
<dbReference type="Pfam" id="PF11845">
    <property type="entry name" value="Tll0287-like"/>
    <property type="match status" value="1"/>
</dbReference>
<protein>
    <submittedName>
        <fullName evidence="2">DUF3365 domain-containing protein</fullName>
    </submittedName>
</protein>